<dbReference type="Proteomes" id="UP000321595">
    <property type="component" value="Chromosome"/>
</dbReference>
<dbReference type="GO" id="GO:0045892">
    <property type="term" value="P:negative regulation of DNA-templated transcription"/>
    <property type="evidence" value="ECO:0007669"/>
    <property type="project" value="TreeGrafter"/>
</dbReference>
<dbReference type="InterPro" id="IPR007167">
    <property type="entry name" value="Fe-transptr_FeoA-like"/>
</dbReference>
<dbReference type="RefSeq" id="WP_146957285.1">
    <property type="nucleotide sequence ID" value="NZ_CP042467.1"/>
</dbReference>
<comment type="subunit">
    <text evidence="3">Homodimer.</text>
</comment>
<dbReference type="FunFam" id="1.10.60.10:FF:000004">
    <property type="entry name" value="DtxR family transcriptional regulator"/>
    <property type="match status" value="1"/>
</dbReference>
<evidence type="ECO:0000256" key="6">
    <source>
        <dbReference type="ARBA" id="ARBA00023004"/>
    </source>
</evidence>
<dbReference type="Gene3D" id="1.10.60.10">
    <property type="entry name" value="Iron dependent repressor, metal binding and dimerisation domain"/>
    <property type="match status" value="1"/>
</dbReference>
<dbReference type="InterPro" id="IPR022687">
    <property type="entry name" value="HTH_DTXR"/>
</dbReference>
<evidence type="ECO:0000313" key="15">
    <source>
        <dbReference type="Proteomes" id="UP000321595"/>
    </source>
</evidence>
<dbReference type="KEGG" id="bbae:FRD01_02360"/>
<keyword evidence="10" id="KW-0804">Transcription</keyword>
<keyword evidence="4" id="KW-0963">Cytoplasm</keyword>
<evidence type="ECO:0000256" key="2">
    <source>
        <dbReference type="ARBA" id="ARBA00007871"/>
    </source>
</evidence>
<keyword evidence="15" id="KW-1185">Reference proteome</keyword>
<protein>
    <recommendedName>
        <fullName evidence="12">Manganese transport regulator</fullName>
    </recommendedName>
</protein>
<evidence type="ECO:0000256" key="7">
    <source>
        <dbReference type="ARBA" id="ARBA00023015"/>
    </source>
</evidence>
<dbReference type="InterPro" id="IPR050536">
    <property type="entry name" value="DtxR_MntR_Metal-Reg"/>
</dbReference>
<dbReference type="InterPro" id="IPR022689">
    <property type="entry name" value="Iron_dep_repressor"/>
</dbReference>
<dbReference type="PANTHER" id="PTHR33238">
    <property type="entry name" value="IRON (METAL) DEPENDENT REPRESSOR, DTXR FAMILY"/>
    <property type="match status" value="1"/>
</dbReference>
<accession>A0A5B8XK03</accession>
<dbReference type="InterPro" id="IPR036390">
    <property type="entry name" value="WH_DNA-bd_sf"/>
</dbReference>
<dbReference type="Gene3D" id="1.10.10.10">
    <property type="entry name" value="Winged helix-like DNA-binding domain superfamily/Winged helix DNA-binding domain"/>
    <property type="match status" value="1"/>
</dbReference>
<dbReference type="Gene3D" id="2.30.30.90">
    <property type="match status" value="1"/>
</dbReference>
<name>A0A5B8XK03_9DELT</name>
<evidence type="ECO:0000256" key="9">
    <source>
        <dbReference type="ARBA" id="ARBA00023159"/>
    </source>
</evidence>
<evidence type="ECO:0000256" key="8">
    <source>
        <dbReference type="ARBA" id="ARBA00023125"/>
    </source>
</evidence>
<keyword evidence="9" id="KW-0010">Activator</keyword>
<evidence type="ECO:0000256" key="11">
    <source>
        <dbReference type="ARBA" id="ARBA00023211"/>
    </source>
</evidence>
<dbReference type="PANTHER" id="PTHR33238:SF11">
    <property type="entry name" value="TRANSCRIPTIONAL REGULATOR MNTR"/>
    <property type="match status" value="1"/>
</dbReference>
<dbReference type="Pfam" id="PF04023">
    <property type="entry name" value="FeoA"/>
    <property type="match status" value="1"/>
</dbReference>
<dbReference type="InterPro" id="IPR001367">
    <property type="entry name" value="Fe_dep_repressor"/>
</dbReference>
<dbReference type="PROSITE" id="PS50944">
    <property type="entry name" value="HTH_DTXR"/>
    <property type="match status" value="1"/>
</dbReference>
<dbReference type="InterPro" id="IPR038157">
    <property type="entry name" value="FeoA_core_dom"/>
</dbReference>
<dbReference type="InterPro" id="IPR036421">
    <property type="entry name" value="Fe_dep_repressor_sf"/>
</dbReference>
<sequence length="217" mass="24078">MPTVSVENYLKTIYSLQAEGDRVSTKVLAGALDVSQPSVTSMLQSMATEGLVEYQPYRGALLSEFGRRMALQVIRKHRLIEMFLVETLGYTWDEVHDEAEALEHAISDLLAERMEAFLGHPQFDPHGDPIPTADGHVHHRDVIPLHEIVPGMSVRVARVLDQAPDVLRHLNSVGIVPDSTIEVIDVLPFDGQMTVRVQDSDVPLSRNLASRIVVTEA</sequence>
<gene>
    <name evidence="14" type="ORF">FRD01_02360</name>
</gene>
<dbReference type="SUPFAM" id="SSF50037">
    <property type="entry name" value="C-terminal domain of transcriptional repressors"/>
    <property type="match status" value="1"/>
</dbReference>
<keyword evidence="5" id="KW-0678">Repressor</keyword>
<dbReference type="GO" id="GO:0046983">
    <property type="term" value="F:protein dimerization activity"/>
    <property type="evidence" value="ECO:0007669"/>
    <property type="project" value="InterPro"/>
</dbReference>
<keyword evidence="11" id="KW-0464">Manganese</keyword>
<evidence type="ECO:0000256" key="3">
    <source>
        <dbReference type="ARBA" id="ARBA00011738"/>
    </source>
</evidence>
<dbReference type="InterPro" id="IPR008988">
    <property type="entry name" value="Transcriptional_repressor_C"/>
</dbReference>
<dbReference type="SUPFAM" id="SSF47979">
    <property type="entry name" value="Iron-dependent repressor protein, dimerization domain"/>
    <property type="match status" value="1"/>
</dbReference>
<comment type="similarity">
    <text evidence="2">Belongs to the DtxR/MntR family.</text>
</comment>
<dbReference type="AlphaFoldDB" id="A0A5B8XK03"/>
<proteinExistence type="inferred from homology"/>
<dbReference type="Pfam" id="PF02742">
    <property type="entry name" value="Fe_dep_repr_C"/>
    <property type="match status" value="1"/>
</dbReference>
<feature type="domain" description="HTH dtxR-type" evidence="13">
    <location>
        <begin position="1"/>
        <end position="63"/>
    </location>
</feature>
<evidence type="ECO:0000256" key="10">
    <source>
        <dbReference type="ARBA" id="ARBA00023163"/>
    </source>
</evidence>
<dbReference type="GO" id="GO:0003677">
    <property type="term" value="F:DNA binding"/>
    <property type="evidence" value="ECO:0007669"/>
    <property type="project" value="UniProtKB-KW"/>
</dbReference>
<dbReference type="Pfam" id="PF01325">
    <property type="entry name" value="Fe_dep_repress"/>
    <property type="match status" value="1"/>
</dbReference>
<evidence type="ECO:0000256" key="4">
    <source>
        <dbReference type="ARBA" id="ARBA00022490"/>
    </source>
</evidence>
<dbReference type="GO" id="GO:0005737">
    <property type="term" value="C:cytoplasm"/>
    <property type="evidence" value="ECO:0007669"/>
    <property type="project" value="UniProtKB-SubCell"/>
</dbReference>
<organism evidence="14 15">
    <name type="scientific">Microvenator marinus</name>
    <dbReference type="NCBI Taxonomy" id="2600177"/>
    <lineage>
        <taxon>Bacteria</taxon>
        <taxon>Deltaproteobacteria</taxon>
        <taxon>Bradymonadales</taxon>
        <taxon>Microvenatoraceae</taxon>
        <taxon>Microvenator</taxon>
    </lineage>
</organism>
<comment type="subcellular location">
    <subcellularLocation>
        <location evidence="1">Cytoplasm</location>
    </subcellularLocation>
</comment>
<dbReference type="GO" id="GO:0046914">
    <property type="term" value="F:transition metal ion binding"/>
    <property type="evidence" value="ECO:0007669"/>
    <property type="project" value="InterPro"/>
</dbReference>
<evidence type="ECO:0000256" key="12">
    <source>
        <dbReference type="ARBA" id="ARBA00032593"/>
    </source>
</evidence>
<dbReference type="SMART" id="SM00899">
    <property type="entry name" value="FeoA"/>
    <property type="match status" value="1"/>
</dbReference>
<dbReference type="SUPFAM" id="SSF46785">
    <property type="entry name" value="Winged helix' DNA-binding domain"/>
    <property type="match status" value="1"/>
</dbReference>
<evidence type="ECO:0000259" key="13">
    <source>
        <dbReference type="PROSITE" id="PS50944"/>
    </source>
</evidence>
<evidence type="ECO:0000313" key="14">
    <source>
        <dbReference type="EMBL" id="QED26120.1"/>
    </source>
</evidence>
<evidence type="ECO:0000256" key="1">
    <source>
        <dbReference type="ARBA" id="ARBA00004496"/>
    </source>
</evidence>
<dbReference type="GO" id="GO:0003700">
    <property type="term" value="F:DNA-binding transcription factor activity"/>
    <property type="evidence" value="ECO:0007669"/>
    <property type="project" value="InterPro"/>
</dbReference>
<dbReference type="EMBL" id="CP042467">
    <property type="protein sequence ID" value="QED26120.1"/>
    <property type="molecule type" value="Genomic_DNA"/>
</dbReference>
<keyword evidence="8" id="KW-0238">DNA-binding</keyword>
<dbReference type="SMART" id="SM00529">
    <property type="entry name" value="HTH_DTXR"/>
    <property type="match status" value="1"/>
</dbReference>
<reference evidence="14 15" key="1">
    <citation type="submission" date="2019-08" db="EMBL/GenBank/DDBJ databases">
        <authorList>
            <person name="Liang Q."/>
        </authorList>
    </citation>
    <scope>NUCLEOTIDE SEQUENCE [LARGE SCALE GENOMIC DNA]</scope>
    <source>
        <strain evidence="14 15">V1718</strain>
    </source>
</reference>
<evidence type="ECO:0000256" key="5">
    <source>
        <dbReference type="ARBA" id="ARBA00022491"/>
    </source>
</evidence>
<dbReference type="OrthoDB" id="9791355at2"/>
<keyword evidence="6" id="KW-0408">Iron</keyword>
<keyword evidence="7" id="KW-0805">Transcription regulation</keyword>
<dbReference type="InterPro" id="IPR036388">
    <property type="entry name" value="WH-like_DNA-bd_sf"/>
</dbReference>